<evidence type="ECO:0000259" key="2">
    <source>
        <dbReference type="Pfam" id="PF13579"/>
    </source>
</evidence>
<evidence type="ECO:0000313" key="4">
    <source>
        <dbReference type="Proteomes" id="UP000076925"/>
    </source>
</evidence>
<feature type="domain" description="Glycosyl transferase family 1" evidence="1">
    <location>
        <begin position="221"/>
        <end position="384"/>
    </location>
</feature>
<gene>
    <name evidence="3" type="ORF">WA1_17100</name>
</gene>
<dbReference type="PANTHER" id="PTHR12526">
    <property type="entry name" value="GLYCOSYLTRANSFERASE"/>
    <property type="match status" value="1"/>
</dbReference>
<dbReference type="PANTHER" id="PTHR12526:SF609">
    <property type="entry name" value="LIPOPOLYSACCHARIDE BIOSYNTHESIS PROTEIN"/>
    <property type="match status" value="1"/>
</dbReference>
<proteinExistence type="predicted"/>
<dbReference type="InterPro" id="IPR001296">
    <property type="entry name" value="Glyco_trans_1"/>
</dbReference>
<dbReference type="GO" id="GO:0016757">
    <property type="term" value="F:glycosyltransferase activity"/>
    <property type="evidence" value="ECO:0007669"/>
    <property type="project" value="InterPro"/>
</dbReference>
<dbReference type="Pfam" id="PF00534">
    <property type="entry name" value="Glycos_transf_1"/>
    <property type="match status" value="1"/>
</dbReference>
<dbReference type="EMBL" id="ANNX02000020">
    <property type="protein sequence ID" value="KYC41747.1"/>
    <property type="molecule type" value="Genomic_DNA"/>
</dbReference>
<accession>A0A139XAL9</accession>
<protein>
    <submittedName>
        <fullName evidence="3">Glycosyltransferase WbuB</fullName>
    </submittedName>
</protein>
<comment type="caution">
    <text evidence="3">The sequence shown here is derived from an EMBL/GenBank/DDBJ whole genome shotgun (WGS) entry which is preliminary data.</text>
</comment>
<name>A0A139XAL9_9CYAN</name>
<dbReference type="Pfam" id="PF13579">
    <property type="entry name" value="Glyco_trans_4_4"/>
    <property type="match status" value="1"/>
</dbReference>
<keyword evidence="4" id="KW-1185">Reference proteome</keyword>
<reference evidence="3 4" key="1">
    <citation type="journal article" date="2013" name="Genome Biol. Evol.">
        <title>Genomes of Stigonematalean cyanobacteria (subsection V) and the evolution of oxygenic photosynthesis from prokaryotes to plastids.</title>
        <authorList>
            <person name="Dagan T."/>
            <person name="Roettger M."/>
            <person name="Stucken K."/>
            <person name="Landan G."/>
            <person name="Koch R."/>
            <person name="Major P."/>
            <person name="Gould S.B."/>
            <person name="Goremykin V.V."/>
            <person name="Rippka R."/>
            <person name="Tandeau de Marsac N."/>
            <person name="Gugger M."/>
            <person name="Lockhart P.J."/>
            <person name="Allen J.F."/>
            <person name="Brune I."/>
            <person name="Maus I."/>
            <person name="Puhler A."/>
            <person name="Martin W.F."/>
        </authorList>
    </citation>
    <scope>NUCLEOTIDE SEQUENCE [LARGE SCALE GENOMIC DNA]</scope>
    <source>
        <strain evidence="3 4">PCC 7110</strain>
    </source>
</reference>
<dbReference type="AlphaFoldDB" id="A0A139XAL9"/>
<dbReference type="STRING" id="128403.WA1_17100"/>
<keyword evidence="3" id="KW-0808">Transferase</keyword>
<dbReference type="SUPFAM" id="SSF53756">
    <property type="entry name" value="UDP-Glycosyltransferase/glycogen phosphorylase"/>
    <property type="match status" value="1"/>
</dbReference>
<dbReference type="NCBIfam" id="NF007640">
    <property type="entry name" value="PRK10307.1"/>
    <property type="match status" value="1"/>
</dbReference>
<dbReference type="OrthoDB" id="9811902at2"/>
<dbReference type="RefSeq" id="WP_017748790.1">
    <property type="nucleotide sequence ID" value="NZ_KQ976354.1"/>
</dbReference>
<dbReference type="Gene3D" id="3.40.50.2000">
    <property type="entry name" value="Glycogen Phosphorylase B"/>
    <property type="match status" value="2"/>
</dbReference>
<sequence>MRILIYSYNYHPEPIGIAPLMTELAEGLVKQGHQVRVITGMPNYPQREIYEEYKGKWFVTEFKNGVTIQRSYLRIKSKPNLIDRLLLELSFVFTSLPQAINGWRPDVILLTVPPLLISLPAILLGWIYNCRVILNVQDILPEAAIRVGLIKHKLMICALETLEKFAYRHSHTISVIADGFRENLINKGVPAQKIFCVPNWVNVNFIRPLPKQGNVFRAAYQLEDKFVVLYSGNIALTQGLETVIEAAVSLRHIPEIVFVIAGESRALQRLRKYCQSCGANNVLLIPLVAREKLSEMLAAADLGLVVQKRNVISFNMPSKIPLLLASGRPIVASVPASGTAARAVRKSGGGIVVAPESPQDMASAVLELYKNPERAAKLGKQGRQFAVEHYSFEQALAAYEALFAEVVTSSTTNTALLSRNRNPVSQRNRVSHSANS</sequence>
<evidence type="ECO:0000259" key="1">
    <source>
        <dbReference type="Pfam" id="PF00534"/>
    </source>
</evidence>
<dbReference type="InterPro" id="IPR028098">
    <property type="entry name" value="Glyco_trans_4-like_N"/>
</dbReference>
<feature type="domain" description="Glycosyltransferase subfamily 4-like N-terminal" evidence="2">
    <location>
        <begin position="16"/>
        <end position="200"/>
    </location>
</feature>
<evidence type="ECO:0000313" key="3">
    <source>
        <dbReference type="EMBL" id="KYC41747.1"/>
    </source>
</evidence>
<dbReference type="Proteomes" id="UP000076925">
    <property type="component" value="Unassembled WGS sequence"/>
</dbReference>
<dbReference type="CDD" id="cd03794">
    <property type="entry name" value="GT4_WbuB-like"/>
    <property type="match status" value="1"/>
</dbReference>
<organism evidence="3 4">
    <name type="scientific">Scytonema hofmannii PCC 7110</name>
    <dbReference type="NCBI Taxonomy" id="128403"/>
    <lineage>
        <taxon>Bacteria</taxon>
        <taxon>Bacillati</taxon>
        <taxon>Cyanobacteriota</taxon>
        <taxon>Cyanophyceae</taxon>
        <taxon>Nostocales</taxon>
        <taxon>Scytonemataceae</taxon>
        <taxon>Scytonema</taxon>
    </lineage>
</organism>